<comment type="caution">
    <text evidence="1">The sequence shown here is derived from an EMBL/GenBank/DDBJ whole genome shotgun (WGS) entry which is preliminary data.</text>
</comment>
<dbReference type="EMBL" id="BSXV01007341">
    <property type="protein sequence ID" value="GMF04954.1"/>
    <property type="molecule type" value="Genomic_DNA"/>
</dbReference>
<accession>A0ACB5U8P5</accession>
<proteinExistence type="predicted"/>
<organism evidence="1 2">
    <name type="scientific">Candida boidinii</name>
    <name type="common">Yeast</name>
    <dbReference type="NCBI Taxonomy" id="5477"/>
    <lineage>
        <taxon>Eukaryota</taxon>
        <taxon>Fungi</taxon>
        <taxon>Dikarya</taxon>
        <taxon>Ascomycota</taxon>
        <taxon>Saccharomycotina</taxon>
        <taxon>Pichiomycetes</taxon>
        <taxon>Pichiales</taxon>
        <taxon>Pichiaceae</taxon>
        <taxon>Ogataea</taxon>
        <taxon>Ogataea/Candida clade</taxon>
    </lineage>
</organism>
<keyword evidence="2" id="KW-1185">Reference proteome</keyword>
<reference evidence="1" key="1">
    <citation type="submission" date="2023-04" db="EMBL/GenBank/DDBJ databases">
        <title>Candida boidinii NBRC 1967.</title>
        <authorList>
            <person name="Ichikawa N."/>
            <person name="Sato H."/>
            <person name="Tonouchi N."/>
        </authorList>
    </citation>
    <scope>NUCLEOTIDE SEQUENCE</scope>
    <source>
        <strain evidence="1">NBRC 1967</strain>
    </source>
</reference>
<evidence type="ECO:0000313" key="2">
    <source>
        <dbReference type="Proteomes" id="UP001165101"/>
    </source>
</evidence>
<dbReference type="Proteomes" id="UP001165101">
    <property type="component" value="Unassembled WGS sequence"/>
</dbReference>
<name>A0ACB5U8P5_CANBO</name>
<protein>
    <submittedName>
        <fullName evidence="1">Unnamed protein product</fullName>
    </submittedName>
</protein>
<gene>
    <name evidence="1" type="ORF">Cboi01_000656300</name>
</gene>
<sequence>MSVNNNSNENNKLANGSQEENLQPQSIQSILSPTFGPQFSLSNNTTPNQQQQSQQSQQQSQPQPPQQQKLPNQNSHSPNNGTTLPSIRNIGVPNQMLPPAPLQNNSPLGSPMILSADSSMNNSTIS</sequence>
<evidence type="ECO:0000313" key="1">
    <source>
        <dbReference type="EMBL" id="GMF04954.1"/>
    </source>
</evidence>